<dbReference type="Gene3D" id="3.40.50.1820">
    <property type="entry name" value="alpha/beta hydrolase"/>
    <property type="match status" value="1"/>
</dbReference>
<dbReference type="AlphaFoldDB" id="A0A2P8Q9B2"/>
<dbReference type="OrthoDB" id="3690529at2"/>
<accession>A0A2P8Q9B2</accession>
<dbReference type="SMART" id="SM01110">
    <property type="entry name" value="Cutinase"/>
    <property type="match status" value="1"/>
</dbReference>
<dbReference type="RefSeq" id="WP_107016513.1">
    <property type="nucleotide sequence ID" value="NZ_KZ679041.1"/>
</dbReference>
<dbReference type="EMBL" id="PYBJ01000007">
    <property type="protein sequence ID" value="PSM42831.1"/>
    <property type="molecule type" value="Genomic_DNA"/>
</dbReference>
<reference evidence="6 7" key="1">
    <citation type="submission" date="2018-03" db="EMBL/GenBank/DDBJ databases">
        <title>Streptomyces dioscori sp. nov., a novel endophytic actinobacterium isolated from bulbil of Dioscorea bulbifera L.</title>
        <authorList>
            <person name="Zhikuan W."/>
        </authorList>
    </citation>
    <scope>NUCLEOTIDE SEQUENCE [LARGE SCALE GENOMIC DNA]</scope>
    <source>
        <strain evidence="6 7">A217</strain>
    </source>
</reference>
<dbReference type="PANTHER" id="PTHR33630">
    <property type="entry name" value="CUTINASE RV1984C-RELATED-RELATED"/>
    <property type="match status" value="1"/>
</dbReference>
<dbReference type="InterPro" id="IPR006311">
    <property type="entry name" value="TAT_signal"/>
</dbReference>
<dbReference type="SUPFAM" id="SSF53474">
    <property type="entry name" value="alpha/beta-Hydrolases"/>
    <property type="match status" value="1"/>
</dbReference>
<dbReference type="Pfam" id="PF01083">
    <property type="entry name" value="Cutinase"/>
    <property type="match status" value="1"/>
</dbReference>
<proteinExistence type="inferred from homology"/>
<keyword evidence="2" id="KW-0719">Serine esterase</keyword>
<comment type="similarity">
    <text evidence="1">Belongs to the cutinase family.</text>
</comment>
<keyword evidence="5" id="KW-0732">Signal</keyword>
<evidence type="ECO:0000256" key="2">
    <source>
        <dbReference type="ARBA" id="ARBA00022487"/>
    </source>
</evidence>
<sequence length="221" mass="22237">MSHRASRRKLTIVSVGVAGALGAAGLTLLPSMASAAPCSDVEVVFARGSGEAPGLGIVGAPLVRNIKSGLPGTSVTSHAVDYAANFSQTSAGPGASDMTDHVRSTAANCPDTAFVLGGYSQGASVTDIALGIRTTLGTGRTIPTDLAPRVKAVVVFGNPLQLSGRTINTASGLYGAKAKEFCNTGDPVCGNGRSTAAHLRYHVNGSVQTGARFAVDRIEAG</sequence>
<evidence type="ECO:0000256" key="1">
    <source>
        <dbReference type="ARBA" id="ARBA00007534"/>
    </source>
</evidence>
<gene>
    <name evidence="6" type="ORF">C6Y14_11560</name>
</gene>
<dbReference type="PANTHER" id="PTHR33630:SF9">
    <property type="entry name" value="CUTINASE 4"/>
    <property type="match status" value="1"/>
</dbReference>
<evidence type="ECO:0000256" key="4">
    <source>
        <dbReference type="ARBA" id="ARBA00023157"/>
    </source>
</evidence>
<protein>
    <submittedName>
        <fullName evidence="6">Cutinase family protein</fullName>
    </submittedName>
</protein>
<keyword evidence="4" id="KW-1015">Disulfide bond</keyword>
<dbReference type="GO" id="GO:0052689">
    <property type="term" value="F:carboxylic ester hydrolase activity"/>
    <property type="evidence" value="ECO:0007669"/>
    <property type="project" value="UniProtKB-KW"/>
</dbReference>
<evidence type="ECO:0000313" key="6">
    <source>
        <dbReference type="EMBL" id="PSM42831.1"/>
    </source>
</evidence>
<dbReference type="Proteomes" id="UP000240429">
    <property type="component" value="Unassembled WGS sequence"/>
</dbReference>
<dbReference type="InterPro" id="IPR029058">
    <property type="entry name" value="AB_hydrolase_fold"/>
</dbReference>
<evidence type="ECO:0000256" key="5">
    <source>
        <dbReference type="SAM" id="SignalP"/>
    </source>
</evidence>
<name>A0A2P8Q9B2_9ACTN</name>
<feature type="chain" id="PRO_5015131183" evidence="5">
    <location>
        <begin position="36"/>
        <end position="221"/>
    </location>
</feature>
<comment type="caution">
    <text evidence="6">The sequence shown here is derived from an EMBL/GenBank/DDBJ whole genome shotgun (WGS) entry which is preliminary data.</text>
</comment>
<evidence type="ECO:0000256" key="3">
    <source>
        <dbReference type="ARBA" id="ARBA00022801"/>
    </source>
</evidence>
<feature type="signal peptide" evidence="5">
    <location>
        <begin position="1"/>
        <end position="35"/>
    </location>
</feature>
<dbReference type="PROSITE" id="PS51318">
    <property type="entry name" value="TAT"/>
    <property type="match status" value="1"/>
</dbReference>
<dbReference type="InterPro" id="IPR000675">
    <property type="entry name" value="Cutinase/axe"/>
</dbReference>
<organism evidence="6 7">
    <name type="scientific">Streptomyces dioscori</name>
    <dbReference type="NCBI Taxonomy" id="2109333"/>
    <lineage>
        <taxon>Bacteria</taxon>
        <taxon>Bacillati</taxon>
        <taxon>Actinomycetota</taxon>
        <taxon>Actinomycetes</taxon>
        <taxon>Kitasatosporales</taxon>
        <taxon>Streptomycetaceae</taxon>
        <taxon>Streptomyces</taxon>
        <taxon>Streptomyces aurantiacus group</taxon>
    </lineage>
</organism>
<keyword evidence="7" id="KW-1185">Reference proteome</keyword>
<keyword evidence="3" id="KW-0378">Hydrolase</keyword>
<evidence type="ECO:0000313" key="7">
    <source>
        <dbReference type="Proteomes" id="UP000240429"/>
    </source>
</evidence>